<name>A0ABW3PVH5_9BACL</name>
<reference evidence="2" key="1">
    <citation type="journal article" date="2019" name="Int. J. Syst. Evol. Microbiol.">
        <title>The Global Catalogue of Microorganisms (GCM) 10K type strain sequencing project: providing services to taxonomists for standard genome sequencing and annotation.</title>
        <authorList>
            <consortium name="The Broad Institute Genomics Platform"/>
            <consortium name="The Broad Institute Genome Sequencing Center for Infectious Disease"/>
            <person name="Wu L."/>
            <person name="Ma J."/>
        </authorList>
    </citation>
    <scope>NUCLEOTIDE SEQUENCE [LARGE SCALE GENOMIC DNA]</scope>
    <source>
        <strain evidence="2">CCUG 53519</strain>
    </source>
</reference>
<evidence type="ECO:0000313" key="2">
    <source>
        <dbReference type="Proteomes" id="UP001597169"/>
    </source>
</evidence>
<protein>
    <submittedName>
        <fullName evidence="1">Uncharacterized protein</fullName>
    </submittedName>
</protein>
<dbReference type="RefSeq" id="WP_090727253.1">
    <property type="nucleotide sequence ID" value="NZ_JBHTKX010000004.1"/>
</dbReference>
<gene>
    <name evidence="1" type="ORF">ACFQ3J_21300</name>
</gene>
<keyword evidence="2" id="KW-1185">Reference proteome</keyword>
<comment type="caution">
    <text evidence="1">The sequence shown here is derived from an EMBL/GenBank/DDBJ whole genome shotgun (WGS) entry which is preliminary data.</text>
</comment>
<dbReference type="Proteomes" id="UP001597169">
    <property type="component" value="Unassembled WGS sequence"/>
</dbReference>
<dbReference type="EMBL" id="JBHTKX010000004">
    <property type="protein sequence ID" value="MFD1130683.1"/>
    <property type="molecule type" value="Genomic_DNA"/>
</dbReference>
<organism evidence="1 2">
    <name type="scientific">Paenibacillus provencensis</name>
    <dbReference type="NCBI Taxonomy" id="441151"/>
    <lineage>
        <taxon>Bacteria</taxon>
        <taxon>Bacillati</taxon>
        <taxon>Bacillota</taxon>
        <taxon>Bacilli</taxon>
        <taxon>Bacillales</taxon>
        <taxon>Paenibacillaceae</taxon>
        <taxon>Paenibacillus</taxon>
    </lineage>
</organism>
<accession>A0ABW3PVH5</accession>
<sequence>MKKHILFVGNYDKTDLLFYIAKLVSQVKRVLIADCTLTSRYMHAYPKVEMNTTLQEYDHFDVAEGLKRYSDLEVHLKKGEYDIVLIDAENEEALRNWPLADMYYLVSSFENPVMQSNAKLLQSYFQEKMISELYPFTKVLFEVNGTHNESHLNDLLERHPIHWEDTLTYYPDERDLTRKINNQFSSTVKLKGISGPYKDVIRSIVSRILEQSPKETLNLWKQTERRG</sequence>
<proteinExistence type="predicted"/>
<evidence type="ECO:0000313" key="1">
    <source>
        <dbReference type="EMBL" id="MFD1130683.1"/>
    </source>
</evidence>